<dbReference type="Pfam" id="PF13426">
    <property type="entry name" value="PAS_9"/>
    <property type="match status" value="1"/>
</dbReference>
<keyword evidence="15" id="KW-1185">Reference proteome</keyword>
<evidence type="ECO:0000256" key="4">
    <source>
        <dbReference type="ARBA" id="ARBA00022553"/>
    </source>
</evidence>
<dbReference type="CDD" id="cd00082">
    <property type="entry name" value="HisKA"/>
    <property type="match status" value="1"/>
</dbReference>
<dbReference type="PANTHER" id="PTHR43304">
    <property type="entry name" value="PHYTOCHROME-LIKE PROTEIN CPH1"/>
    <property type="match status" value="1"/>
</dbReference>
<evidence type="ECO:0000259" key="11">
    <source>
        <dbReference type="PROSITE" id="PS50109"/>
    </source>
</evidence>
<evidence type="ECO:0000259" key="13">
    <source>
        <dbReference type="PROSITE" id="PS50113"/>
    </source>
</evidence>
<dbReference type="Gene3D" id="3.30.450.20">
    <property type="entry name" value="PAS domain"/>
    <property type="match status" value="4"/>
</dbReference>
<feature type="domain" description="PAS" evidence="12">
    <location>
        <begin position="459"/>
        <end position="531"/>
    </location>
</feature>
<dbReference type="Gene3D" id="1.10.287.130">
    <property type="match status" value="1"/>
</dbReference>
<proteinExistence type="inferred from homology"/>
<feature type="domain" description="Histidine kinase" evidence="11">
    <location>
        <begin position="987"/>
        <end position="1203"/>
    </location>
</feature>
<organism evidence="14 15">
    <name type="scientific">Funiculus sociatus GB2-A5</name>
    <dbReference type="NCBI Taxonomy" id="2933946"/>
    <lineage>
        <taxon>Bacteria</taxon>
        <taxon>Bacillati</taxon>
        <taxon>Cyanobacteriota</taxon>
        <taxon>Cyanophyceae</taxon>
        <taxon>Coleofasciculales</taxon>
        <taxon>Coleofasciculaceae</taxon>
        <taxon>Funiculus</taxon>
    </lineage>
</organism>
<dbReference type="PROSITE" id="PS50113">
    <property type="entry name" value="PAC"/>
    <property type="match status" value="4"/>
</dbReference>
<evidence type="ECO:0000313" key="14">
    <source>
        <dbReference type="EMBL" id="MEP0865764.1"/>
    </source>
</evidence>
<dbReference type="InterPro" id="IPR052162">
    <property type="entry name" value="Sensor_kinase/Photoreceptor"/>
</dbReference>
<dbReference type="InterPro" id="IPR005467">
    <property type="entry name" value="His_kinase_dom"/>
</dbReference>
<dbReference type="Gene3D" id="2.10.70.100">
    <property type="match status" value="1"/>
</dbReference>
<dbReference type="NCBIfam" id="TIGR00229">
    <property type="entry name" value="sensory_box"/>
    <property type="match status" value="4"/>
</dbReference>
<feature type="region of interest" description="Disordered" evidence="9">
    <location>
        <begin position="712"/>
        <end position="734"/>
    </location>
</feature>
<dbReference type="SMART" id="SM00388">
    <property type="entry name" value="HisKA"/>
    <property type="match status" value="1"/>
</dbReference>
<evidence type="ECO:0000313" key="15">
    <source>
        <dbReference type="Proteomes" id="UP001442494"/>
    </source>
</evidence>
<keyword evidence="8" id="KW-0175">Coiled coil</keyword>
<keyword evidence="6" id="KW-0418">Kinase</keyword>
<evidence type="ECO:0000256" key="3">
    <source>
        <dbReference type="ARBA" id="ARBA00012438"/>
    </source>
</evidence>
<protein>
    <recommendedName>
        <fullName evidence="3">histidine kinase</fullName>
        <ecNumber evidence="3">2.7.13.3</ecNumber>
    </recommendedName>
</protein>
<reference evidence="14 15" key="1">
    <citation type="submission" date="2022-04" db="EMBL/GenBank/DDBJ databases">
        <title>Positive selection, recombination, and allopatry shape intraspecific diversity of widespread and dominant cyanobacteria.</title>
        <authorList>
            <person name="Wei J."/>
            <person name="Shu W."/>
            <person name="Hu C."/>
        </authorList>
    </citation>
    <scope>NUCLEOTIDE SEQUENCE [LARGE SCALE GENOMIC DNA]</scope>
    <source>
        <strain evidence="14 15">GB2-A5</strain>
    </source>
</reference>
<feature type="domain" description="PAS" evidence="12">
    <location>
        <begin position="75"/>
        <end position="145"/>
    </location>
</feature>
<dbReference type="InterPro" id="IPR013656">
    <property type="entry name" value="PAS_4"/>
</dbReference>
<feature type="compositionally biased region" description="Basic and acidic residues" evidence="9">
    <location>
        <begin position="716"/>
        <end position="729"/>
    </location>
</feature>
<dbReference type="EC" id="2.7.13.3" evidence="3"/>
<feature type="domain" description="PAC" evidence="13">
    <location>
        <begin position="147"/>
        <end position="199"/>
    </location>
</feature>
<dbReference type="InterPro" id="IPR016132">
    <property type="entry name" value="Phyto_chromo_attachment"/>
</dbReference>
<dbReference type="SMART" id="SM00065">
    <property type="entry name" value="GAF"/>
    <property type="match status" value="2"/>
</dbReference>
<dbReference type="InterPro" id="IPR000700">
    <property type="entry name" value="PAS-assoc_C"/>
</dbReference>
<dbReference type="CDD" id="cd00130">
    <property type="entry name" value="PAS"/>
    <property type="match status" value="4"/>
</dbReference>
<name>A0ABV0JRN5_9CYAN</name>
<dbReference type="SMART" id="SM00086">
    <property type="entry name" value="PAC"/>
    <property type="match status" value="4"/>
</dbReference>
<keyword evidence="5" id="KW-0808">Transferase</keyword>
<feature type="domain" description="PAC" evidence="13">
    <location>
        <begin position="278"/>
        <end position="330"/>
    </location>
</feature>
<feature type="domain" description="PAS" evidence="12">
    <location>
        <begin position="348"/>
        <end position="391"/>
    </location>
</feature>
<dbReference type="InterPro" id="IPR001610">
    <property type="entry name" value="PAC"/>
</dbReference>
<dbReference type="Gene3D" id="3.30.450.40">
    <property type="match status" value="2"/>
</dbReference>
<dbReference type="InterPro" id="IPR003018">
    <property type="entry name" value="GAF"/>
</dbReference>
<evidence type="ECO:0000256" key="8">
    <source>
        <dbReference type="SAM" id="Coils"/>
    </source>
</evidence>
<dbReference type="InterPro" id="IPR036097">
    <property type="entry name" value="HisK_dim/P_sf"/>
</dbReference>
<comment type="catalytic activity">
    <reaction evidence="1">
        <text>ATP + protein L-histidine = ADP + protein N-phospho-L-histidine.</text>
        <dbReference type="EC" id="2.7.13.3"/>
    </reaction>
</comment>
<dbReference type="InterPro" id="IPR013655">
    <property type="entry name" value="PAS_fold_3"/>
</dbReference>
<dbReference type="RefSeq" id="WP_190421834.1">
    <property type="nucleotide sequence ID" value="NZ_JAMPKK010000031.1"/>
</dbReference>
<comment type="similarity">
    <text evidence="2">In the N-terminal section; belongs to the phytochrome family.</text>
</comment>
<evidence type="ECO:0000256" key="6">
    <source>
        <dbReference type="ARBA" id="ARBA00022777"/>
    </source>
</evidence>
<dbReference type="SUPFAM" id="SSF55874">
    <property type="entry name" value="ATPase domain of HSP90 chaperone/DNA topoisomerase II/histidine kinase"/>
    <property type="match status" value="1"/>
</dbReference>
<comment type="caution">
    <text evidence="14">The sequence shown here is derived from an EMBL/GenBank/DDBJ whole genome shotgun (WGS) entry which is preliminary data.</text>
</comment>
<dbReference type="PANTHER" id="PTHR43304:SF1">
    <property type="entry name" value="PAC DOMAIN-CONTAINING PROTEIN"/>
    <property type="match status" value="1"/>
</dbReference>
<dbReference type="PROSITE" id="PS50112">
    <property type="entry name" value="PAS"/>
    <property type="match status" value="4"/>
</dbReference>
<dbReference type="InterPro" id="IPR003661">
    <property type="entry name" value="HisK_dim/P_dom"/>
</dbReference>
<gene>
    <name evidence="14" type="ORF">NDI37_14935</name>
</gene>
<dbReference type="Proteomes" id="UP001442494">
    <property type="component" value="Unassembled WGS sequence"/>
</dbReference>
<dbReference type="Pfam" id="PF08447">
    <property type="entry name" value="PAS_3"/>
    <property type="match status" value="2"/>
</dbReference>
<keyword evidence="7" id="KW-0902">Two-component regulatory system</keyword>
<dbReference type="PROSITE" id="PS50109">
    <property type="entry name" value="HIS_KIN"/>
    <property type="match status" value="1"/>
</dbReference>
<dbReference type="SMART" id="SM00091">
    <property type="entry name" value="PAS"/>
    <property type="match status" value="4"/>
</dbReference>
<dbReference type="SUPFAM" id="SSF47384">
    <property type="entry name" value="Homodimeric domain of signal transducing histidine kinase"/>
    <property type="match status" value="1"/>
</dbReference>
<feature type="coiled-coil region" evidence="8">
    <location>
        <begin position="37"/>
        <end position="78"/>
    </location>
</feature>
<feature type="domain" description="Phytochrome chromophore attachment site" evidence="10">
    <location>
        <begin position="607"/>
        <end position="775"/>
    </location>
</feature>
<dbReference type="Pfam" id="PF00512">
    <property type="entry name" value="HisKA"/>
    <property type="match status" value="1"/>
</dbReference>
<dbReference type="EMBL" id="JAMPKK010000031">
    <property type="protein sequence ID" value="MEP0865764.1"/>
    <property type="molecule type" value="Genomic_DNA"/>
</dbReference>
<sequence>MSRFKRKKLELHVNRRTVQLLKARKALPTEATLPMTYEELERLVRERTAELALANEELNQEINKRQQAEAALREREQLYLRLLDTTSESIWLVDAEGRTTYVNQQTADILGYTTAEMIGRSAFDFLFEEDLPQAQWYYPRMLQGIKEQYEWRWRCRNGQEAWVLASTNPIFDENGQFQGVLGMFTDITSRKQTQEALKESDRLFQGLFQATFEQVAVGIAHVGINGQWLLVNQKLCDIVGYTQEELLTRTFQDITHPDDLNTDIEYVRRVLASELQTYSMEKRYIRKDGSHIWINLTVSLVREPDGKPKYFFSVVEDINERKQAESALQKSLKELSDIKLAIDRAAIVVVTDEKGVINYVNDKFCQISQYSREELIGQNHRLINSGFHPKEFFQNLWQTISNGRVWQGEIKNQAKDGTYYWVNTTIVPFLNRQGRPFQYLAIRFDITERKQTEQALQQSEQKLRIALKAAEMGTWDWNILTNEVTWSDKNEQLFGLAPGTFRGTYEAFQECVHPEDREATHQAISRAVEEKKDYEQEYRIIRPDGSIRWMIGKSQLFCDETGLVAVRMIGTTRDITEQKLSEAALRQQTERERLIGAIAQRIRQSLNLDEILNITVTEVRNFLACDRVVIYRFSPDGNALVVVESVSAGWISMQGLVIQSTLVDTYFKRYKQGNIIAIEDIYTAGLDQDYIDIMAQFQIRADLKVPILRGEQTSRQADKQTSKGTDLGEKALSPIPNPQSPIQNRFWGLLIAHNCSEPRQWQQWEIDLLSSLATQVAIAIEQSALFKQVQELNANLERQVQKRTTQLQQSLGFEAVLKRITDKVRDSLDERQICLAAVRELALSFYVGSCHASLYNLEQDTATICYEYTISMPSSKGRVLQMASFPEIYQPLRQGKCFQFCSLNANSNDGQAAMLACPIFDNQGVLGDLWLLHRPDYTFNNLEIRLVQQVANQCAIAIRQARLYQTSQAQVQELEKLNQLKDDFLSTVSHELRTPISNMKMAIQMLKISPTAERSQRYLQILQAECNRETELINDLLDLQRLAAASYPSFLATAINIPEWLPSILEPFRSRIQERQQILQLHIPPELPPLVSDLTSVERIVSELVNNACKYTPPEEQITVTVYAKKNMLQLSVSNSGVEIPQKELSRIFEKFYRIPSSDRWKQGGTGLGLALVQRLTEHLGGTLRVESANNQTTFTVELPLIFREQ</sequence>
<dbReference type="Pfam" id="PF02518">
    <property type="entry name" value="HATPase_c"/>
    <property type="match status" value="1"/>
</dbReference>
<dbReference type="PRINTS" id="PR00344">
    <property type="entry name" value="BCTRLSENSOR"/>
</dbReference>
<dbReference type="SUPFAM" id="SSF55785">
    <property type="entry name" value="PYP-like sensor domain (PAS domain)"/>
    <property type="match status" value="4"/>
</dbReference>
<evidence type="ECO:0000256" key="7">
    <source>
        <dbReference type="ARBA" id="ARBA00023012"/>
    </source>
</evidence>
<dbReference type="SUPFAM" id="SSF55781">
    <property type="entry name" value="GAF domain-like"/>
    <property type="match status" value="2"/>
</dbReference>
<dbReference type="PROSITE" id="PS50046">
    <property type="entry name" value="PHYTOCHROME_2"/>
    <property type="match status" value="1"/>
</dbReference>
<dbReference type="InterPro" id="IPR035965">
    <property type="entry name" value="PAS-like_dom_sf"/>
</dbReference>
<evidence type="ECO:0000259" key="12">
    <source>
        <dbReference type="PROSITE" id="PS50112"/>
    </source>
</evidence>
<feature type="domain" description="PAS" evidence="12">
    <location>
        <begin position="204"/>
        <end position="274"/>
    </location>
</feature>
<dbReference type="Pfam" id="PF01590">
    <property type="entry name" value="GAF"/>
    <property type="match status" value="2"/>
</dbReference>
<feature type="domain" description="PAC" evidence="13">
    <location>
        <begin position="534"/>
        <end position="587"/>
    </location>
</feature>
<dbReference type="InterPro" id="IPR003594">
    <property type="entry name" value="HATPase_dom"/>
</dbReference>
<evidence type="ECO:0000259" key="10">
    <source>
        <dbReference type="PROSITE" id="PS50046"/>
    </source>
</evidence>
<dbReference type="InterPro" id="IPR036890">
    <property type="entry name" value="HATPase_C_sf"/>
</dbReference>
<feature type="domain" description="PAC" evidence="13">
    <location>
        <begin position="406"/>
        <end position="458"/>
    </location>
</feature>
<evidence type="ECO:0000256" key="5">
    <source>
        <dbReference type="ARBA" id="ARBA00022679"/>
    </source>
</evidence>
<evidence type="ECO:0000256" key="1">
    <source>
        <dbReference type="ARBA" id="ARBA00000085"/>
    </source>
</evidence>
<dbReference type="SMART" id="SM00387">
    <property type="entry name" value="HATPase_c"/>
    <property type="match status" value="1"/>
</dbReference>
<dbReference type="Pfam" id="PF08448">
    <property type="entry name" value="PAS_4"/>
    <property type="match status" value="1"/>
</dbReference>
<dbReference type="CDD" id="cd00075">
    <property type="entry name" value="HATPase"/>
    <property type="match status" value="1"/>
</dbReference>
<evidence type="ECO:0000256" key="9">
    <source>
        <dbReference type="SAM" id="MobiDB-lite"/>
    </source>
</evidence>
<dbReference type="InterPro" id="IPR004358">
    <property type="entry name" value="Sig_transdc_His_kin-like_C"/>
</dbReference>
<accession>A0ABV0JRN5</accession>
<keyword evidence="4" id="KW-0597">Phosphoprotein</keyword>
<dbReference type="Gene3D" id="3.30.565.10">
    <property type="entry name" value="Histidine kinase-like ATPase, C-terminal domain"/>
    <property type="match status" value="1"/>
</dbReference>
<dbReference type="InterPro" id="IPR000014">
    <property type="entry name" value="PAS"/>
</dbReference>
<evidence type="ECO:0000256" key="2">
    <source>
        <dbReference type="ARBA" id="ARBA00006402"/>
    </source>
</evidence>
<dbReference type="InterPro" id="IPR029016">
    <property type="entry name" value="GAF-like_dom_sf"/>
</dbReference>